<gene>
    <name evidence="1" type="ORF">J4Q44_G00300610</name>
</gene>
<accession>A0AAN8KXY6</accession>
<protein>
    <submittedName>
        <fullName evidence="1">Uncharacterized protein</fullName>
    </submittedName>
</protein>
<dbReference type="GO" id="GO:0005227">
    <property type="term" value="F:calcium-activated cation channel activity"/>
    <property type="evidence" value="ECO:0007669"/>
    <property type="project" value="TreeGrafter"/>
</dbReference>
<dbReference type="GO" id="GO:0099604">
    <property type="term" value="F:ligand-gated calcium channel activity"/>
    <property type="evidence" value="ECO:0007669"/>
    <property type="project" value="TreeGrafter"/>
</dbReference>
<keyword evidence="2" id="KW-1185">Reference proteome</keyword>
<dbReference type="EMBL" id="JAGTTL010000028">
    <property type="protein sequence ID" value="KAK6300028.1"/>
    <property type="molecule type" value="Genomic_DNA"/>
</dbReference>
<sequence length="151" mass="18010">MVFTLRLIHIFGIHKQLGPKIIIVEKMLINWRSHTFSKVQEHSDTYWKFQRYNLIVEYHSRPCLAPPFILIKRHIRKIKLFVLEIHGREASRLNTMDSVLKQMAENWVHDHRLRMLETELEYCSSALFWMTEALSKSNLIKPTCPLPLSEI</sequence>
<dbReference type="PANTHER" id="PTHR13800">
    <property type="entry name" value="TRANSIENT RECEPTOR POTENTIAL CATION CHANNEL, SUBFAMILY M, MEMBER 6"/>
    <property type="match status" value="1"/>
</dbReference>
<dbReference type="AlphaFoldDB" id="A0AAN8KXY6"/>
<dbReference type="PANTHER" id="PTHR13800:SF6">
    <property type="entry name" value="TRANSIENT RECEPTOR POTENTIAL CATION CHANNEL SUBFAMILY M MEMBER 4"/>
    <property type="match status" value="1"/>
</dbReference>
<organism evidence="1 2">
    <name type="scientific">Coregonus suidteri</name>
    <dbReference type="NCBI Taxonomy" id="861788"/>
    <lineage>
        <taxon>Eukaryota</taxon>
        <taxon>Metazoa</taxon>
        <taxon>Chordata</taxon>
        <taxon>Craniata</taxon>
        <taxon>Vertebrata</taxon>
        <taxon>Euteleostomi</taxon>
        <taxon>Actinopterygii</taxon>
        <taxon>Neopterygii</taxon>
        <taxon>Teleostei</taxon>
        <taxon>Protacanthopterygii</taxon>
        <taxon>Salmoniformes</taxon>
        <taxon>Salmonidae</taxon>
        <taxon>Coregoninae</taxon>
        <taxon>Coregonus</taxon>
    </lineage>
</organism>
<reference evidence="1 2" key="1">
    <citation type="submission" date="2021-04" db="EMBL/GenBank/DDBJ databases">
        <authorList>
            <person name="De Guttry C."/>
            <person name="Zahm M."/>
            <person name="Klopp C."/>
            <person name="Cabau C."/>
            <person name="Louis A."/>
            <person name="Berthelot C."/>
            <person name="Parey E."/>
            <person name="Roest Crollius H."/>
            <person name="Montfort J."/>
            <person name="Robinson-Rechavi M."/>
            <person name="Bucao C."/>
            <person name="Bouchez O."/>
            <person name="Gislard M."/>
            <person name="Lluch J."/>
            <person name="Milhes M."/>
            <person name="Lampietro C."/>
            <person name="Lopez Roques C."/>
            <person name="Donnadieu C."/>
            <person name="Braasch I."/>
            <person name="Desvignes T."/>
            <person name="Postlethwait J."/>
            <person name="Bobe J."/>
            <person name="Wedekind C."/>
            <person name="Guiguen Y."/>
        </authorList>
    </citation>
    <scope>NUCLEOTIDE SEQUENCE [LARGE SCALE GENOMIC DNA]</scope>
    <source>
        <strain evidence="1">Cs_M1</strain>
        <tissue evidence="1">Blood</tissue>
    </source>
</reference>
<comment type="caution">
    <text evidence="1">The sequence shown here is derived from an EMBL/GenBank/DDBJ whole genome shotgun (WGS) entry which is preliminary data.</text>
</comment>
<dbReference type="Proteomes" id="UP001356427">
    <property type="component" value="Unassembled WGS sequence"/>
</dbReference>
<dbReference type="GO" id="GO:0005886">
    <property type="term" value="C:plasma membrane"/>
    <property type="evidence" value="ECO:0007669"/>
    <property type="project" value="TreeGrafter"/>
</dbReference>
<evidence type="ECO:0000313" key="1">
    <source>
        <dbReference type="EMBL" id="KAK6300028.1"/>
    </source>
</evidence>
<evidence type="ECO:0000313" key="2">
    <source>
        <dbReference type="Proteomes" id="UP001356427"/>
    </source>
</evidence>
<name>A0AAN8KXY6_9TELE</name>
<proteinExistence type="predicted"/>
<dbReference type="InterPro" id="IPR050927">
    <property type="entry name" value="TRPM"/>
</dbReference>